<protein>
    <submittedName>
        <fullName evidence="1">Uncharacterized protein</fullName>
    </submittedName>
</protein>
<organism evidence="1 2">
    <name type="scientific">Paenarthrobacter aurescens</name>
    <name type="common">Arthrobacter aurescens</name>
    <dbReference type="NCBI Taxonomy" id="43663"/>
    <lineage>
        <taxon>Bacteria</taxon>
        <taxon>Bacillati</taxon>
        <taxon>Actinomycetota</taxon>
        <taxon>Actinomycetes</taxon>
        <taxon>Micrococcales</taxon>
        <taxon>Micrococcaceae</taxon>
        <taxon>Paenarthrobacter</taxon>
    </lineage>
</organism>
<evidence type="ECO:0000313" key="1">
    <source>
        <dbReference type="EMBL" id="GEB17656.1"/>
    </source>
</evidence>
<dbReference type="AlphaFoldDB" id="A0A4Y3NES7"/>
<evidence type="ECO:0000313" key="2">
    <source>
        <dbReference type="Proteomes" id="UP000317715"/>
    </source>
</evidence>
<comment type="caution">
    <text evidence="1">The sequence shown here is derived from an EMBL/GenBank/DDBJ whole genome shotgun (WGS) entry which is preliminary data.</text>
</comment>
<sequence>MVRSGSGGSGWLVRWEVSVEGLQEDILRHGNPERLGFESLHSGGDQAKLVEVELRESVC</sequence>
<name>A0A4Y3NES7_PAEAU</name>
<dbReference type="EMBL" id="BJMD01000002">
    <property type="protein sequence ID" value="GEB17656.1"/>
    <property type="molecule type" value="Genomic_DNA"/>
</dbReference>
<reference evidence="1 2" key="1">
    <citation type="submission" date="2019-06" db="EMBL/GenBank/DDBJ databases">
        <title>Whole genome shotgun sequence of Paenarthrobacter aurescens NBRC 12136.</title>
        <authorList>
            <person name="Hosoyama A."/>
            <person name="Uohara A."/>
            <person name="Ohji S."/>
            <person name="Ichikawa N."/>
        </authorList>
    </citation>
    <scope>NUCLEOTIDE SEQUENCE [LARGE SCALE GENOMIC DNA]</scope>
    <source>
        <strain evidence="1 2">NBRC 12136</strain>
    </source>
</reference>
<accession>A0A4Y3NES7</accession>
<proteinExistence type="predicted"/>
<dbReference type="Proteomes" id="UP000317715">
    <property type="component" value="Unassembled WGS sequence"/>
</dbReference>
<gene>
    <name evidence="1" type="ORF">AAU01_04110</name>
</gene>
<keyword evidence="2" id="KW-1185">Reference proteome</keyword>